<gene>
    <name evidence="1" type="ORF">Aconfl_09150</name>
</gene>
<proteinExistence type="predicted"/>
<dbReference type="EMBL" id="BTPD01000002">
    <property type="protein sequence ID" value="GMQ28272.1"/>
    <property type="molecule type" value="Genomic_DNA"/>
</dbReference>
<organism evidence="1 2">
    <name type="scientific">Algoriphagus confluentis</name>
    <dbReference type="NCBI Taxonomy" id="1697556"/>
    <lineage>
        <taxon>Bacteria</taxon>
        <taxon>Pseudomonadati</taxon>
        <taxon>Bacteroidota</taxon>
        <taxon>Cytophagia</taxon>
        <taxon>Cytophagales</taxon>
        <taxon>Cyclobacteriaceae</taxon>
        <taxon>Algoriphagus</taxon>
    </lineage>
</organism>
<keyword evidence="2" id="KW-1185">Reference proteome</keyword>
<protein>
    <submittedName>
        <fullName evidence="1">Uncharacterized protein</fullName>
    </submittedName>
</protein>
<comment type="caution">
    <text evidence="1">The sequence shown here is derived from an EMBL/GenBank/DDBJ whole genome shotgun (WGS) entry which is preliminary data.</text>
</comment>
<evidence type="ECO:0000313" key="1">
    <source>
        <dbReference type="EMBL" id="GMQ28272.1"/>
    </source>
</evidence>
<dbReference type="RefSeq" id="WP_338223033.1">
    <property type="nucleotide sequence ID" value="NZ_BTPD01000002.1"/>
</dbReference>
<evidence type="ECO:0000313" key="2">
    <source>
        <dbReference type="Proteomes" id="UP001338309"/>
    </source>
</evidence>
<name>A0ABQ6PL61_9BACT</name>
<dbReference type="Proteomes" id="UP001338309">
    <property type="component" value="Unassembled WGS sequence"/>
</dbReference>
<accession>A0ABQ6PL61</accession>
<reference evidence="1 2" key="1">
    <citation type="submission" date="2023-08" db="EMBL/GenBank/DDBJ databases">
        <title>Draft genome sequence of Algoriphagus confluentis.</title>
        <authorList>
            <person name="Takatani N."/>
            <person name="Hosokawa M."/>
            <person name="Sawabe T."/>
        </authorList>
    </citation>
    <scope>NUCLEOTIDE SEQUENCE [LARGE SCALE GENOMIC DNA]</scope>
    <source>
        <strain evidence="1 2">NBRC 111222</strain>
    </source>
</reference>
<sequence>MVTYISLPEKFVAALEKLPETGMGYQVVKIKFKDGKILEKVMVINSDRIKLDKNIAIDFSQISKIELDH</sequence>